<sequence length="69" mass="7694">MGNFNENDLKNYAEVLDALLLQSSKNAAKISTLLDIQAQILAKLEGRDLGELKNSINARVDSYENELKK</sequence>
<gene>
    <name evidence="1" type="ORF">B0O44_107132</name>
</gene>
<evidence type="ECO:0000313" key="2">
    <source>
        <dbReference type="Proteomes" id="UP000248198"/>
    </source>
</evidence>
<reference evidence="1 2" key="1">
    <citation type="submission" date="2018-06" db="EMBL/GenBank/DDBJ databases">
        <title>Genomic Encyclopedia of Archaeal and Bacterial Type Strains, Phase II (KMG-II): from individual species to whole genera.</title>
        <authorList>
            <person name="Goeker M."/>
        </authorList>
    </citation>
    <scope>NUCLEOTIDE SEQUENCE [LARGE SCALE GENOMIC DNA]</scope>
    <source>
        <strain evidence="1 2">DSM 27372</strain>
    </source>
</reference>
<organism evidence="1 2">
    <name type="scientific">Pedobacter nutrimenti</name>
    <dbReference type="NCBI Taxonomy" id="1241337"/>
    <lineage>
        <taxon>Bacteria</taxon>
        <taxon>Pseudomonadati</taxon>
        <taxon>Bacteroidota</taxon>
        <taxon>Sphingobacteriia</taxon>
        <taxon>Sphingobacteriales</taxon>
        <taxon>Sphingobacteriaceae</taxon>
        <taxon>Pedobacter</taxon>
    </lineage>
</organism>
<dbReference type="OrthoDB" id="798651at2"/>
<proteinExistence type="predicted"/>
<keyword evidence="2" id="KW-1185">Reference proteome</keyword>
<comment type="caution">
    <text evidence="1">The sequence shown here is derived from an EMBL/GenBank/DDBJ whole genome shotgun (WGS) entry which is preliminary data.</text>
</comment>
<dbReference type="RefSeq" id="WP_110833664.1">
    <property type="nucleotide sequence ID" value="NZ_QKLU01000007.1"/>
</dbReference>
<name>A0A318UGL1_9SPHI</name>
<dbReference type="AlphaFoldDB" id="A0A318UGL1"/>
<evidence type="ECO:0000313" key="1">
    <source>
        <dbReference type="EMBL" id="PYF71517.1"/>
    </source>
</evidence>
<dbReference type="EMBL" id="QKLU01000007">
    <property type="protein sequence ID" value="PYF71517.1"/>
    <property type="molecule type" value="Genomic_DNA"/>
</dbReference>
<accession>A0A318UGL1</accession>
<dbReference type="Proteomes" id="UP000248198">
    <property type="component" value="Unassembled WGS sequence"/>
</dbReference>
<protein>
    <submittedName>
        <fullName evidence="1">Uncharacterized protein</fullName>
    </submittedName>
</protein>